<dbReference type="Proteomes" id="UP000255334">
    <property type="component" value="Unassembled WGS sequence"/>
</dbReference>
<gene>
    <name evidence="1" type="ORF">DWU99_05010</name>
</gene>
<dbReference type="AlphaFoldDB" id="A0A370XEC1"/>
<sequence length="63" mass="6986">MSNDSQLPLLAILSPCVGVCQLDPRGYCLGCYRTGDEIARWRGMSDAERSHYLNEVLPARESA</sequence>
<proteinExistence type="predicted"/>
<protein>
    <submittedName>
        <fullName evidence="1">DUF1289 domain-containing protein</fullName>
    </submittedName>
</protein>
<accession>A0A370XEC1</accession>
<dbReference type="OrthoDB" id="9811423at2"/>
<dbReference type="PANTHER" id="PTHR35175:SF2">
    <property type="entry name" value="DUF1289 DOMAIN-CONTAINING PROTEIN"/>
    <property type="match status" value="1"/>
</dbReference>
<keyword evidence="2" id="KW-1185">Reference proteome</keyword>
<dbReference type="Pfam" id="PF06945">
    <property type="entry name" value="DUF1289"/>
    <property type="match status" value="1"/>
</dbReference>
<evidence type="ECO:0000313" key="1">
    <source>
        <dbReference type="EMBL" id="RDS86595.1"/>
    </source>
</evidence>
<reference evidence="1 2" key="1">
    <citation type="submission" date="2018-07" db="EMBL/GenBank/DDBJ databases">
        <title>Dyella monticola sp. nov. and Dyella psychrodurans sp. nov. isolated from monsoon evergreen broad-leaved forest soil of Dinghu Mountain, China.</title>
        <authorList>
            <person name="Gao Z."/>
            <person name="Qiu L."/>
        </authorList>
    </citation>
    <scope>NUCLEOTIDE SEQUENCE [LARGE SCALE GENOMIC DNA]</scope>
    <source>
        <strain evidence="1 2">4MSK11</strain>
    </source>
</reference>
<comment type="caution">
    <text evidence="1">The sequence shown here is derived from an EMBL/GenBank/DDBJ whole genome shotgun (WGS) entry which is preliminary data.</text>
</comment>
<name>A0A370XEC1_9GAMM</name>
<dbReference type="EMBL" id="QRBF01000001">
    <property type="protein sequence ID" value="RDS86595.1"/>
    <property type="molecule type" value="Genomic_DNA"/>
</dbReference>
<organism evidence="1 2">
    <name type="scientific">Dyella psychrodurans</name>
    <dbReference type="NCBI Taxonomy" id="1927960"/>
    <lineage>
        <taxon>Bacteria</taxon>
        <taxon>Pseudomonadati</taxon>
        <taxon>Pseudomonadota</taxon>
        <taxon>Gammaproteobacteria</taxon>
        <taxon>Lysobacterales</taxon>
        <taxon>Rhodanobacteraceae</taxon>
        <taxon>Dyella</taxon>
    </lineage>
</organism>
<evidence type="ECO:0000313" key="2">
    <source>
        <dbReference type="Proteomes" id="UP000255334"/>
    </source>
</evidence>
<dbReference type="PANTHER" id="PTHR35175">
    <property type="entry name" value="DUF1289 DOMAIN-CONTAINING PROTEIN"/>
    <property type="match status" value="1"/>
</dbReference>
<dbReference type="InterPro" id="IPR010710">
    <property type="entry name" value="DUF1289"/>
</dbReference>